<dbReference type="OrthoDB" id="6238213at2759"/>
<gene>
    <name evidence="1" type="ORF">EG68_06532</name>
</gene>
<keyword evidence="2" id="KW-1185">Reference proteome</keyword>
<sequence>MKTFGEAGVRYKNSVYPDQYCHQPVLWSRIHHPYHFEFAPPFTYEHVQWEHRQSRNFIHTSRLPISKQTNRNEAQEIFLCALERNETPLFSVCPELIVTDEQLLTAKVVGPHKTLTSAIVTKLKQIMQDQGQQYHVRKHYQTYQRIEQMLHFLVIAKSKFWTEKYRHMNDSNGHNPKSLATLLVQNVSGQRCYKSTPVTTESNGRSFWCFRPNWYLHLY</sequence>
<evidence type="ECO:0000313" key="2">
    <source>
        <dbReference type="Proteomes" id="UP000822476"/>
    </source>
</evidence>
<dbReference type="AlphaFoldDB" id="A0A8S9YP81"/>
<comment type="caution">
    <text evidence="1">The sequence shown here is derived from an EMBL/GenBank/DDBJ whole genome shotgun (WGS) entry which is preliminary data.</text>
</comment>
<dbReference type="Proteomes" id="UP000822476">
    <property type="component" value="Unassembled WGS sequence"/>
</dbReference>
<accession>A0A8S9YP81</accession>
<dbReference type="EMBL" id="JTDE01002902">
    <property type="protein sequence ID" value="KAF7256719.1"/>
    <property type="molecule type" value="Genomic_DNA"/>
</dbReference>
<evidence type="ECO:0000313" key="1">
    <source>
        <dbReference type="EMBL" id="KAF7256719.1"/>
    </source>
</evidence>
<protein>
    <submittedName>
        <fullName evidence="1">Uncharacterized protein</fullName>
    </submittedName>
</protein>
<proteinExistence type="predicted"/>
<name>A0A8S9YP81_9TREM</name>
<reference evidence="1" key="1">
    <citation type="submission" date="2019-07" db="EMBL/GenBank/DDBJ databases">
        <title>Annotation for the trematode Paragonimus miyazaki's.</title>
        <authorList>
            <person name="Choi Y.-J."/>
        </authorList>
    </citation>
    <scope>NUCLEOTIDE SEQUENCE</scope>
    <source>
        <strain evidence="1">Japan</strain>
    </source>
</reference>
<organism evidence="1 2">
    <name type="scientific">Paragonimus skrjabini miyazakii</name>
    <dbReference type="NCBI Taxonomy" id="59628"/>
    <lineage>
        <taxon>Eukaryota</taxon>
        <taxon>Metazoa</taxon>
        <taxon>Spiralia</taxon>
        <taxon>Lophotrochozoa</taxon>
        <taxon>Platyhelminthes</taxon>
        <taxon>Trematoda</taxon>
        <taxon>Digenea</taxon>
        <taxon>Plagiorchiida</taxon>
        <taxon>Troglotremata</taxon>
        <taxon>Troglotrematidae</taxon>
        <taxon>Paragonimus</taxon>
    </lineage>
</organism>